<dbReference type="EMBL" id="BLLL01000014">
    <property type="protein sequence ID" value="GFH63405.1"/>
    <property type="molecule type" value="Genomic_DNA"/>
</dbReference>
<organism evidence="1 2">
    <name type="scientific">Candidatus Desulfovibrio kirbyi</name>
    <dbReference type="NCBI Taxonomy" id="2696086"/>
    <lineage>
        <taxon>Bacteria</taxon>
        <taxon>Pseudomonadati</taxon>
        <taxon>Thermodesulfobacteriota</taxon>
        <taxon>Desulfovibrionia</taxon>
        <taxon>Desulfovibrionales</taxon>
        <taxon>Desulfovibrionaceae</taxon>
        <taxon>Desulfovibrio</taxon>
    </lineage>
</organism>
<evidence type="ECO:0008006" key="3">
    <source>
        <dbReference type="Google" id="ProtNLM"/>
    </source>
</evidence>
<dbReference type="AlphaFoldDB" id="A0A6L2R783"/>
<gene>
    <name evidence="1" type="ORF">ZNDK_1176</name>
</gene>
<evidence type="ECO:0000313" key="1">
    <source>
        <dbReference type="EMBL" id="GFH63405.1"/>
    </source>
</evidence>
<sequence>MSLPVPLVLAITLLTACGAKVPASAPVEDCPIVYVYAPGNYIVDIAGGAEVVLDPEAREFSLFCTPHEALASLKAELARGNLEAGDWRVYKMDGSMRDLAQMSESGYILSRMGQLTDWVE</sequence>
<dbReference type="Proteomes" id="UP000505077">
    <property type="component" value="Unassembled WGS sequence"/>
</dbReference>
<accession>A0A6L2R783</accession>
<name>A0A6L2R783_9BACT</name>
<proteinExistence type="predicted"/>
<evidence type="ECO:0000313" key="2">
    <source>
        <dbReference type="Proteomes" id="UP000505077"/>
    </source>
</evidence>
<protein>
    <recommendedName>
        <fullName evidence="3">SON protein</fullName>
    </recommendedName>
</protein>
<reference evidence="1 2" key="1">
    <citation type="journal article" date="2020" name="ISME J.">
        <title>Parallel Reductive Genome Evolution in Desulfovibrio Ectosymbionts Independently Acquired by Trichonympha Protists in the Termite Gut.</title>
        <authorList>
            <person name="Takeuchi M."/>
            <person name="Kuwahara H."/>
            <person name="Murakami T."/>
            <person name="Takahashi K."/>
            <person name="Kajitani R."/>
            <person name="Toyoda A."/>
            <person name="Itoh T."/>
            <person name="Ohkuma M."/>
            <person name="Hongoh Y."/>
        </authorList>
    </citation>
    <scope>NUCLEOTIDE SEQUENCE [LARGE SCALE GENOMIC DNA]</scope>
    <source>
        <strain evidence="1">ZnDsv-02</strain>
    </source>
</reference>
<dbReference type="NCBIfam" id="NF041942">
    <property type="entry name" value="DVU2496_dom"/>
    <property type="match status" value="1"/>
</dbReference>
<dbReference type="InterPro" id="IPR049649">
    <property type="entry name" value="DVU2496-like_C"/>
</dbReference>
<comment type="caution">
    <text evidence="1">The sequence shown here is derived from an EMBL/GenBank/DDBJ whole genome shotgun (WGS) entry which is preliminary data.</text>
</comment>